<reference evidence="1 2" key="1">
    <citation type="submission" date="2019-08" db="EMBL/GenBank/DDBJ databases">
        <authorList>
            <person name="Duncan S."/>
            <person name="Walker A."/>
        </authorList>
    </citation>
    <scope>NUCLEOTIDE SEQUENCE [LARGE SCALE GENOMIC DNA]</scope>
    <source>
        <strain evidence="1 2">L2-21</strain>
    </source>
</reference>
<evidence type="ECO:0008006" key="3">
    <source>
        <dbReference type="Google" id="ProtNLM"/>
    </source>
</evidence>
<evidence type="ECO:0000313" key="1">
    <source>
        <dbReference type="EMBL" id="TYL60126.1"/>
    </source>
</evidence>
<protein>
    <recommendedName>
        <fullName evidence="3">Phage tail protein</fullName>
    </recommendedName>
</protein>
<dbReference type="Pfam" id="PF06763">
    <property type="entry name" value="Minor_tail_Z"/>
    <property type="match status" value="1"/>
</dbReference>
<gene>
    <name evidence="1" type="ORF">FYL37_00545</name>
</gene>
<sequence>MIVSEIKVSGIEDVEKRLGNMKKNAPTVVSRAINRAIQNVKKNMGKETSERYFITSGEVKKTVNVTKATKSRLQAAAISQGAGIALSKFKVNPKTPVRYRGASRSPKVYRAGVKKAGGVKPLDGNPKSFVAVMKSGHVGVFSRTSAKSLPIKQLYGPSVPQMVKNEDIMDKINRDANETLQKRIDAEINNLLRRG</sequence>
<dbReference type="Proteomes" id="UP000324325">
    <property type="component" value="Unassembled WGS sequence"/>
</dbReference>
<evidence type="ECO:0000313" key="2">
    <source>
        <dbReference type="Proteomes" id="UP000324325"/>
    </source>
</evidence>
<reference evidence="1 2" key="2">
    <citation type="submission" date="2019-09" db="EMBL/GenBank/DDBJ databases">
        <title>Strain-level analysis of Eubacterium rectale using genomes from metagenomes.</title>
        <authorList>
            <person name="Karcher N."/>
            <person name="Segata N."/>
        </authorList>
    </citation>
    <scope>NUCLEOTIDE SEQUENCE [LARGE SCALE GENOMIC DNA]</scope>
    <source>
        <strain evidence="1 2">L2-21</strain>
    </source>
</reference>
<comment type="caution">
    <text evidence="1">The sequence shown here is derived from an EMBL/GenBank/DDBJ whole genome shotgun (WGS) entry which is preliminary data.</text>
</comment>
<dbReference type="InterPro" id="IPR010633">
    <property type="entry name" value="Phage_lambda_GpZ"/>
</dbReference>
<dbReference type="AlphaFoldDB" id="A0A5S4W1D0"/>
<dbReference type="RefSeq" id="WP_148884711.1">
    <property type="nucleotide sequence ID" value="NZ_VSTG01000001.1"/>
</dbReference>
<dbReference type="EMBL" id="VSTG01000001">
    <property type="protein sequence ID" value="TYL60126.1"/>
    <property type="molecule type" value="Genomic_DNA"/>
</dbReference>
<proteinExistence type="predicted"/>
<accession>A0A5S4W1D0</accession>
<name>A0A5S4W1D0_9FIRM</name>
<organism evidence="1 2">
    <name type="scientific">Agathobacter rectalis</name>
    <dbReference type="NCBI Taxonomy" id="39491"/>
    <lineage>
        <taxon>Bacteria</taxon>
        <taxon>Bacillati</taxon>
        <taxon>Bacillota</taxon>
        <taxon>Clostridia</taxon>
        <taxon>Lachnospirales</taxon>
        <taxon>Lachnospiraceae</taxon>
        <taxon>Agathobacter</taxon>
    </lineage>
</organism>